<reference evidence="2 3" key="1">
    <citation type="submission" date="2020-02" db="EMBL/GenBank/DDBJ databases">
        <authorList>
            <person name="Hogendoorn C."/>
        </authorList>
    </citation>
    <scope>NUCLEOTIDE SEQUENCE [LARGE SCALE GENOMIC DNA]</scope>
    <source>
        <strain evidence="2">R501</strain>
    </source>
</reference>
<dbReference type="Proteomes" id="UP000503399">
    <property type="component" value="Chromosome"/>
</dbReference>
<keyword evidence="1" id="KW-0472">Membrane</keyword>
<dbReference type="KEGG" id="hfv:R50_1963"/>
<keyword evidence="1" id="KW-1133">Transmembrane helix</keyword>
<organism evidence="2 3">
    <name type="scientific">Candidatus Hydrogenisulfobacillus filiaventi</name>
    <dbReference type="NCBI Taxonomy" id="2707344"/>
    <lineage>
        <taxon>Bacteria</taxon>
        <taxon>Bacillati</taxon>
        <taxon>Bacillota</taxon>
        <taxon>Clostridia</taxon>
        <taxon>Eubacteriales</taxon>
        <taxon>Clostridiales Family XVII. Incertae Sedis</taxon>
        <taxon>Candidatus Hydrogenisulfobacillus</taxon>
    </lineage>
</organism>
<feature type="transmembrane region" description="Helical" evidence="1">
    <location>
        <begin position="21"/>
        <end position="39"/>
    </location>
</feature>
<dbReference type="AlphaFoldDB" id="A0A6F8ZIP7"/>
<evidence type="ECO:0000313" key="3">
    <source>
        <dbReference type="Proteomes" id="UP000503399"/>
    </source>
</evidence>
<evidence type="ECO:0000313" key="2">
    <source>
        <dbReference type="EMBL" id="CAB1129460.1"/>
    </source>
</evidence>
<keyword evidence="3" id="KW-1185">Reference proteome</keyword>
<evidence type="ECO:0000256" key="1">
    <source>
        <dbReference type="SAM" id="Phobius"/>
    </source>
</evidence>
<protein>
    <submittedName>
        <fullName evidence="2">Uncharacterized protein</fullName>
    </submittedName>
</protein>
<accession>A0A6F8ZIP7</accession>
<sequence>MAWAWMRLIRLWADRRGVNNLVGEGLLVVIVLVLALVIYEAVQPNGAIGQWEQSFINQIAGTTG</sequence>
<proteinExistence type="predicted"/>
<dbReference type="EMBL" id="LR778114">
    <property type="protein sequence ID" value="CAB1129460.1"/>
    <property type="molecule type" value="Genomic_DNA"/>
</dbReference>
<name>A0A6F8ZIP7_9FIRM</name>
<keyword evidence="1" id="KW-0812">Transmembrane</keyword>
<gene>
    <name evidence="2" type="ORF">R50_1963</name>
</gene>